<feature type="transmembrane region" description="Helical" evidence="10">
    <location>
        <begin position="461"/>
        <end position="483"/>
    </location>
</feature>
<dbReference type="SUPFAM" id="SSF103473">
    <property type="entry name" value="MFS general substrate transporter"/>
    <property type="match status" value="1"/>
</dbReference>
<feature type="transmembrane region" description="Helical" evidence="10">
    <location>
        <begin position="499"/>
        <end position="519"/>
    </location>
</feature>
<name>A0A8J4ULR0_CLAMG</name>
<proteinExistence type="inferred from homology"/>
<dbReference type="CDD" id="cd12958">
    <property type="entry name" value="SKA1_N"/>
    <property type="match status" value="1"/>
</dbReference>
<dbReference type="Gene3D" id="1.10.10.1890">
    <property type="entry name" value="Ska1 microtubule binding domain-like"/>
    <property type="match status" value="1"/>
</dbReference>
<evidence type="ECO:0000256" key="4">
    <source>
        <dbReference type="ARBA" id="ARBA00022989"/>
    </source>
</evidence>
<dbReference type="Proteomes" id="UP000727407">
    <property type="component" value="Unassembled WGS sequence"/>
</dbReference>
<sequence>MSHCELEEVTKHINDKLSLVKRLLDLRAVAKDPDKRAYLLKIEQDVNAINGLLDRFERCVTQQRDLLNHLQDLDMFFQEDEQNAQHLLENIPPHMPRKGGQLTAQGGQTEAPSKQSEVNSAPQEQEQPRKPSRSQIKEMEFITVQEFDSIPQYMKGRVTYDQLNSAVKSINTAVTGKYKILQQPVKSLSNAARKLHQRFKDQETKDTKGQFFVVEEDLRDLAQLKVDKRFVAKTRCFKSLVEELHSAMTNVISLLVANPVLVAVILATGIGGTFQYGFHISVLTSPSAYIKELVNSTCVQRYGFSPEQWQLSLIWSFIVSLYGIGGLLGSLCASRFAVTYGRKRCLMLNNMVAICGAVFMVLSRTAHSFEMIMAGRLIYGINSGVALTVHIMYVMDCAPKCLRGLVGASVGSFVSLGKFFGQLLGIRSEVEEMLKENVAMQRVRNHSVLELLLTRSVRWQLLTTIISFITLQLCGINAVYLYANDVFSEAGIPAHNLRYVTFGTGLCEFFSTVAFGFVVERTGKKVLLIRSYTGMSVALLLLTLTLYLKVYVSWMPYCSMVLIFAYIISFCGGPACVTPSLPGELFTQSFQAAAYTVACTLNWLGLFFLGMVFPLIV</sequence>
<evidence type="ECO:0000256" key="8">
    <source>
        <dbReference type="ARBA" id="ARBA00047202"/>
    </source>
</evidence>
<dbReference type="InterPro" id="IPR045263">
    <property type="entry name" value="GLUT"/>
</dbReference>
<dbReference type="PANTHER" id="PTHR23503:SF54">
    <property type="entry name" value="MAJOR FACILITATOR SUPERFAMILY (MFS) PROFILE DOMAIN-CONTAINING PROTEIN"/>
    <property type="match status" value="1"/>
</dbReference>
<feature type="transmembrane region" description="Helical" evidence="10">
    <location>
        <begin position="254"/>
        <end position="278"/>
    </location>
</feature>
<evidence type="ECO:0000313" key="12">
    <source>
        <dbReference type="EMBL" id="KAF5897665.1"/>
    </source>
</evidence>
<dbReference type="Pfam" id="PF07160">
    <property type="entry name" value="SKA1"/>
    <property type="match status" value="1"/>
</dbReference>
<feature type="transmembrane region" description="Helical" evidence="10">
    <location>
        <begin position="377"/>
        <end position="395"/>
    </location>
</feature>
<comment type="caution">
    <text evidence="12">The sequence shown here is derived from an EMBL/GenBank/DDBJ whole genome shotgun (WGS) entry which is preliminary data.</text>
</comment>
<dbReference type="GO" id="GO:0055056">
    <property type="term" value="F:D-glucose transmembrane transporter activity"/>
    <property type="evidence" value="ECO:0007669"/>
    <property type="project" value="TreeGrafter"/>
</dbReference>
<dbReference type="EMBL" id="QNUK01000225">
    <property type="protein sequence ID" value="KAF5897665.1"/>
    <property type="molecule type" value="Genomic_DNA"/>
</dbReference>
<comment type="similarity">
    <text evidence="2">Belongs to the SKA1 family.</text>
</comment>
<dbReference type="GO" id="GO:0046323">
    <property type="term" value="P:D-glucose import"/>
    <property type="evidence" value="ECO:0007669"/>
    <property type="project" value="TreeGrafter"/>
</dbReference>
<keyword evidence="3 10" id="KW-0812">Transmembrane</keyword>
<dbReference type="InterPro" id="IPR009829">
    <property type="entry name" value="SKA1"/>
</dbReference>
<feature type="compositionally biased region" description="Polar residues" evidence="9">
    <location>
        <begin position="102"/>
        <end position="125"/>
    </location>
</feature>
<dbReference type="Gene3D" id="1.20.1250.20">
    <property type="entry name" value="MFS general substrate transporter like domains"/>
    <property type="match status" value="2"/>
</dbReference>
<feature type="region of interest" description="Disordered" evidence="9">
    <location>
        <begin position="90"/>
        <end position="138"/>
    </location>
</feature>
<accession>A0A8J4ULR0</accession>
<evidence type="ECO:0000259" key="11">
    <source>
        <dbReference type="PROSITE" id="PS50850"/>
    </source>
</evidence>
<keyword evidence="5" id="KW-0175">Coiled coil</keyword>
<dbReference type="PANTHER" id="PTHR23503">
    <property type="entry name" value="SOLUTE CARRIER FAMILY 2"/>
    <property type="match status" value="1"/>
</dbReference>
<dbReference type="AlphaFoldDB" id="A0A8J4ULR0"/>
<comment type="subcellular location">
    <subcellularLocation>
        <location evidence="1">Membrane</location>
        <topology evidence="1">Multi-pass membrane protein</topology>
    </subcellularLocation>
</comment>
<dbReference type="Pfam" id="PF00083">
    <property type="entry name" value="Sugar_tr"/>
    <property type="match status" value="2"/>
</dbReference>
<feature type="transmembrane region" description="Helical" evidence="10">
    <location>
        <begin position="554"/>
        <end position="581"/>
    </location>
</feature>
<feature type="domain" description="Major facilitator superfamily (MFS) profile" evidence="11">
    <location>
        <begin position="265"/>
        <end position="617"/>
    </location>
</feature>
<dbReference type="InterPro" id="IPR036259">
    <property type="entry name" value="MFS_trans_sf"/>
</dbReference>
<feature type="transmembrane region" description="Helical" evidence="10">
    <location>
        <begin position="593"/>
        <end position="616"/>
    </location>
</feature>
<dbReference type="GO" id="GO:0070837">
    <property type="term" value="P:dehydroascorbic acid transport"/>
    <property type="evidence" value="ECO:0007669"/>
    <property type="project" value="TreeGrafter"/>
</dbReference>
<evidence type="ECO:0000256" key="2">
    <source>
        <dbReference type="ARBA" id="ARBA00006836"/>
    </source>
</evidence>
<evidence type="ECO:0000256" key="10">
    <source>
        <dbReference type="SAM" id="Phobius"/>
    </source>
</evidence>
<evidence type="ECO:0000256" key="7">
    <source>
        <dbReference type="ARBA" id="ARBA00047182"/>
    </source>
</evidence>
<evidence type="ECO:0000256" key="6">
    <source>
        <dbReference type="ARBA" id="ARBA00023136"/>
    </source>
</evidence>
<feature type="transmembrane region" description="Helical" evidence="10">
    <location>
        <begin position="313"/>
        <end position="333"/>
    </location>
</feature>
<dbReference type="Gene3D" id="6.10.250.1370">
    <property type="match status" value="1"/>
</dbReference>
<dbReference type="GO" id="GO:0005886">
    <property type="term" value="C:plasma membrane"/>
    <property type="evidence" value="ECO:0007669"/>
    <property type="project" value="TreeGrafter"/>
</dbReference>
<dbReference type="InterPro" id="IPR005828">
    <property type="entry name" value="MFS_sugar_transport-like"/>
</dbReference>
<evidence type="ECO:0000256" key="3">
    <source>
        <dbReference type="ARBA" id="ARBA00022692"/>
    </source>
</evidence>
<feature type="non-terminal residue" evidence="12">
    <location>
        <position position="617"/>
    </location>
</feature>
<dbReference type="FunFam" id="1.10.10.1890:FF:000002">
    <property type="entry name" value="Spindle and kinetochore-associated protein 1"/>
    <property type="match status" value="1"/>
</dbReference>
<keyword evidence="4 10" id="KW-1133">Transmembrane helix</keyword>
<evidence type="ECO:0000313" key="13">
    <source>
        <dbReference type="Proteomes" id="UP000727407"/>
    </source>
</evidence>
<evidence type="ECO:0000256" key="9">
    <source>
        <dbReference type="SAM" id="MobiDB-lite"/>
    </source>
</evidence>
<gene>
    <name evidence="12" type="primary">ska1</name>
    <name evidence="12" type="ORF">DAT39_012624</name>
</gene>
<dbReference type="GO" id="GO:0007059">
    <property type="term" value="P:chromosome segregation"/>
    <property type="evidence" value="ECO:0007669"/>
    <property type="project" value="InterPro"/>
</dbReference>
<keyword evidence="6 10" id="KW-0472">Membrane</keyword>
<evidence type="ECO:0000256" key="1">
    <source>
        <dbReference type="ARBA" id="ARBA00004141"/>
    </source>
</evidence>
<dbReference type="OrthoDB" id="4540492at2759"/>
<organism evidence="12 13">
    <name type="scientific">Clarias magur</name>
    <name type="common">Asian catfish</name>
    <name type="synonym">Macropteronotus magur</name>
    <dbReference type="NCBI Taxonomy" id="1594786"/>
    <lineage>
        <taxon>Eukaryota</taxon>
        <taxon>Metazoa</taxon>
        <taxon>Chordata</taxon>
        <taxon>Craniata</taxon>
        <taxon>Vertebrata</taxon>
        <taxon>Euteleostomi</taxon>
        <taxon>Actinopterygii</taxon>
        <taxon>Neopterygii</taxon>
        <taxon>Teleostei</taxon>
        <taxon>Ostariophysi</taxon>
        <taxon>Siluriformes</taxon>
        <taxon>Clariidae</taxon>
        <taxon>Clarias</taxon>
    </lineage>
</organism>
<dbReference type="InterPro" id="IPR042031">
    <property type="entry name" value="SKA1_MBD_sf"/>
</dbReference>
<dbReference type="GO" id="GO:0051301">
    <property type="term" value="P:cell division"/>
    <property type="evidence" value="ECO:0007669"/>
    <property type="project" value="InterPro"/>
</dbReference>
<feature type="transmembrane region" description="Helical" evidence="10">
    <location>
        <begin position="345"/>
        <end position="365"/>
    </location>
</feature>
<reference evidence="12" key="1">
    <citation type="submission" date="2020-07" db="EMBL/GenBank/DDBJ databases">
        <title>Clarias magur genome sequencing, assembly and annotation.</title>
        <authorList>
            <person name="Kushwaha B."/>
            <person name="Kumar R."/>
            <person name="Das P."/>
            <person name="Joshi C.G."/>
            <person name="Kumar D."/>
            <person name="Nagpure N.S."/>
            <person name="Pandey M."/>
            <person name="Agarwal S."/>
            <person name="Srivastava S."/>
            <person name="Singh M."/>
            <person name="Sahoo L."/>
            <person name="Jayasankar P."/>
            <person name="Meher P.K."/>
            <person name="Koringa P.G."/>
            <person name="Iquebal M.A."/>
            <person name="Das S.P."/>
            <person name="Bit A."/>
            <person name="Patnaik S."/>
            <person name="Patel N."/>
            <person name="Shah T.M."/>
            <person name="Hinsu A."/>
            <person name="Jena J.K."/>
        </authorList>
    </citation>
    <scope>NUCLEOTIDE SEQUENCE</scope>
    <source>
        <strain evidence="12">CIFAMagur01</strain>
        <tissue evidence="12">Testis</tissue>
    </source>
</reference>
<keyword evidence="13" id="KW-1185">Reference proteome</keyword>
<evidence type="ECO:0000256" key="5">
    <source>
        <dbReference type="ARBA" id="ARBA00023054"/>
    </source>
</evidence>
<dbReference type="PROSITE" id="PS50850">
    <property type="entry name" value="MFS"/>
    <property type="match status" value="1"/>
</dbReference>
<dbReference type="GO" id="GO:0008017">
    <property type="term" value="F:microtubule binding"/>
    <property type="evidence" value="ECO:0007669"/>
    <property type="project" value="InterPro"/>
</dbReference>
<protein>
    <recommendedName>
        <fullName evidence="7">SKA complex subunit 1</fullName>
    </recommendedName>
    <alternativeName>
        <fullName evidence="8">Spindle and kinetochore-associated protein 1</fullName>
    </alternativeName>
</protein>
<dbReference type="InterPro" id="IPR020846">
    <property type="entry name" value="MFS_dom"/>
</dbReference>
<feature type="transmembrane region" description="Helical" evidence="10">
    <location>
        <begin position="531"/>
        <end position="548"/>
    </location>
</feature>